<keyword evidence="2" id="KW-1185">Reference proteome</keyword>
<sequence length="112" mass="13305">MGRARKLTPAEVHTVLKLNEEHYSVTKIARNRKVIENLLKDPDNYGERKNCGQPQLTIRDKRAIIRIALNSSFKTNRRKSWSRDKCWQCSTSFEELHLKRRKLQQELWSKQG</sequence>
<evidence type="ECO:0000313" key="2">
    <source>
        <dbReference type="Proteomes" id="UP001177670"/>
    </source>
</evidence>
<feature type="non-terminal residue" evidence="1">
    <location>
        <position position="112"/>
    </location>
</feature>
<accession>A0AA40FUL3</accession>
<comment type="caution">
    <text evidence="1">The sequence shown here is derived from an EMBL/GenBank/DDBJ whole genome shotgun (WGS) entry which is preliminary data.</text>
</comment>
<proteinExistence type="predicted"/>
<dbReference type="Proteomes" id="UP001177670">
    <property type="component" value="Unassembled WGS sequence"/>
</dbReference>
<reference evidence="1" key="1">
    <citation type="submission" date="2021-10" db="EMBL/GenBank/DDBJ databases">
        <title>Melipona bicolor Genome sequencing and assembly.</title>
        <authorList>
            <person name="Araujo N.S."/>
            <person name="Arias M.C."/>
        </authorList>
    </citation>
    <scope>NUCLEOTIDE SEQUENCE</scope>
    <source>
        <strain evidence="1">USP_2M_L1-L4_2017</strain>
        <tissue evidence="1">Whole body</tissue>
    </source>
</reference>
<name>A0AA40FUL3_9HYME</name>
<dbReference type="AlphaFoldDB" id="A0AA40FUL3"/>
<organism evidence="1 2">
    <name type="scientific">Melipona bicolor</name>
    <dbReference type="NCBI Taxonomy" id="60889"/>
    <lineage>
        <taxon>Eukaryota</taxon>
        <taxon>Metazoa</taxon>
        <taxon>Ecdysozoa</taxon>
        <taxon>Arthropoda</taxon>
        <taxon>Hexapoda</taxon>
        <taxon>Insecta</taxon>
        <taxon>Pterygota</taxon>
        <taxon>Neoptera</taxon>
        <taxon>Endopterygota</taxon>
        <taxon>Hymenoptera</taxon>
        <taxon>Apocrita</taxon>
        <taxon>Aculeata</taxon>
        <taxon>Apoidea</taxon>
        <taxon>Anthophila</taxon>
        <taxon>Apidae</taxon>
        <taxon>Melipona</taxon>
    </lineage>
</organism>
<dbReference type="EMBL" id="JAHYIQ010000016">
    <property type="protein sequence ID" value="KAK1125526.1"/>
    <property type="molecule type" value="Genomic_DNA"/>
</dbReference>
<evidence type="ECO:0000313" key="1">
    <source>
        <dbReference type="EMBL" id="KAK1125526.1"/>
    </source>
</evidence>
<gene>
    <name evidence="1" type="ORF">K0M31_005885</name>
</gene>
<dbReference type="Gene3D" id="1.10.10.60">
    <property type="entry name" value="Homeodomain-like"/>
    <property type="match status" value="1"/>
</dbReference>
<protein>
    <submittedName>
        <fullName evidence="1">Uncharacterized protein</fullName>
    </submittedName>
</protein>